<feature type="compositionally biased region" description="Polar residues" evidence="1">
    <location>
        <begin position="129"/>
        <end position="149"/>
    </location>
</feature>
<evidence type="ECO:0000313" key="3">
    <source>
        <dbReference type="Proteomes" id="UP000294604"/>
    </source>
</evidence>
<reference evidence="2 3" key="1">
    <citation type="journal article" date="2019" name="Sci. Rep.">
        <title>Extended insight into the Mycobacterium chelonae-abscessus complex through whole genome sequencing of Mycobacterium salmoniphilum outbreak and Mycobacterium salmoniphilum-like strains.</title>
        <authorList>
            <person name="Behra P.R.K."/>
            <person name="Das S."/>
            <person name="Pettersson B.M.F."/>
            <person name="Shirreff L."/>
            <person name="DuCote T."/>
            <person name="Jacobsson K.G."/>
            <person name="Ennis D.G."/>
            <person name="Kirsebom L.A."/>
        </authorList>
    </citation>
    <scope>NUCLEOTIDE SEQUENCE [LARGE SCALE GENOMIC DNA]</scope>
    <source>
        <strain evidence="2 3">CCUG 60884</strain>
    </source>
</reference>
<protein>
    <submittedName>
        <fullName evidence="2">Uncharacterized protein</fullName>
    </submittedName>
</protein>
<gene>
    <name evidence="2" type="ORF">CCUG60884_02858</name>
</gene>
<name>A0A4R8SU37_9MYCO</name>
<feature type="compositionally biased region" description="Low complexity" evidence="1">
    <location>
        <begin position="150"/>
        <end position="180"/>
    </location>
</feature>
<dbReference type="RefSeq" id="WP_134085621.1">
    <property type="nucleotide sequence ID" value="NZ_JAPDRC010000003.1"/>
</dbReference>
<organism evidence="2 3">
    <name type="scientific">Mycobacteroides salmoniphilum</name>
    <dbReference type="NCBI Taxonomy" id="404941"/>
    <lineage>
        <taxon>Bacteria</taxon>
        <taxon>Bacillati</taxon>
        <taxon>Actinomycetota</taxon>
        <taxon>Actinomycetes</taxon>
        <taxon>Mycobacteriales</taxon>
        <taxon>Mycobacteriaceae</taxon>
        <taxon>Mycobacteroides</taxon>
    </lineage>
</organism>
<dbReference type="OrthoDB" id="4694872at2"/>
<evidence type="ECO:0000313" key="2">
    <source>
        <dbReference type="EMBL" id="TEA03995.1"/>
    </source>
</evidence>
<feature type="compositionally biased region" description="Gly residues" evidence="1">
    <location>
        <begin position="61"/>
        <end position="70"/>
    </location>
</feature>
<sequence length="394" mass="40815" precursor="true">MTPMKSRKARIPTGLRRTLAAVAISAVAVAGWQLNNTVPSGIGVMGLPGATADPTGPPGPTGGLESGGGSQFQPPGLPPQQPDYQGGINQPPLDQNNGISIYNTGAQGAPQQAGQQAGQQPEQGQQPQHGSQMPNYQTATPYTQGPGQSNPNYQAPQQGNQGQQPQQGQQQQPNQQQPQNKQDDSTQQLQQRCQNAALVMGAITPVGGGGRMLGGHFVPRRDPTIIPPWPAPPPGSEGLQQLINRMLECNCIDDATQAAGKTVKDFDQQIRKFLSENLKTECTALYITCISVFNKKATKWLDSWGFLPSGVFAIASGLLCSAVGSAVPVVGTITLGALCSAGAAAYALEFTVASKLAANAGNCLALMTKVADMIVSGSPSSLPSFVPVGGGLCA</sequence>
<dbReference type="Proteomes" id="UP000294604">
    <property type="component" value="Unassembled WGS sequence"/>
</dbReference>
<feature type="compositionally biased region" description="Polar residues" evidence="1">
    <location>
        <begin position="92"/>
        <end position="104"/>
    </location>
</feature>
<dbReference type="AlphaFoldDB" id="A0A4R8SU37"/>
<proteinExistence type="predicted"/>
<feature type="region of interest" description="Disordered" evidence="1">
    <location>
        <begin position="48"/>
        <end position="190"/>
    </location>
</feature>
<accession>A0A4R8SU37</accession>
<feature type="compositionally biased region" description="Low complexity" evidence="1">
    <location>
        <begin position="105"/>
        <end position="128"/>
    </location>
</feature>
<dbReference type="EMBL" id="PECL01000008">
    <property type="protein sequence ID" value="TEA03995.1"/>
    <property type="molecule type" value="Genomic_DNA"/>
</dbReference>
<evidence type="ECO:0000256" key="1">
    <source>
        <dbReference type="SAM" id="MobiDB-lite"/>
    </source>
</evidence>
<comment type="caution">
    <text evidence="2">The sequence shown here is derived from an EMBL/GenBank/DDBJ whole genome shotgun (WGS) entry which is preliminary data.</text>
</comment>